<evidence type="ECO:0000256" key="1">
    <source>
        <dbReference type="SAM" id="Phobius"/>
    </source>
</evidence>
<dbReference type="RefSeq" id="WP_377327325.1">
    <property type="nucleotide sequence ID" value="NZ_JBHUMZ010000011.1"/>
</dbReference>
<comment type="caution">
    <text evidence="2">The sequence shown here is derived from an EMBL/GenBank/DDBJ whole genome shotgun (WGS) entry which is preliminary data.</text>
</comment>
<protein>
    <submittedName>
        <fullName evidence="2">DUF2269 family protein</fullName>
    </submittedName>
</protein>
<keyword evidence="1" id="KW-0812">Transmembrane</keyword>
<name>A0ABW5Q7I7_9BACI</name>
<proteinExistence type="predicted"/>
<dbReference type="Pfam" id="PF10027">
    <property type="entry name" value="DUF2269"/>
    <property type="match status" value="1"/>
</dbReference>
<feature type="transmembrane region" description="Helical" evidence="1">
    <location>
        <begin position="74"/>
        <end position="96"/>
    </location>
</feature>
<organism evidence="2 3">
    <name type="scientific">Piscibacillus salipiscarius</name>
    <dbReference type="NCBI Taxonomy" id="299480"/>
    <lineage>
        <taxon>Bacteria</taxon>
        <taxon>Bacillati</taxon>
        <taxon>Bacillota</taxon>
        <taxon>Bacilli</taxon>
        <taxon>Bacillales</taxon>
        <taxon>Bacillaceae</taxon>
        <taxon>Piscibacillus</taxon>
    </lineage>
</organism>
<feature type="transmembrane region" description="Helical" evidence="1">
    <location>
        <begin position="132"/>
        <end position="149"/>
    </location>
</feature>
<feature type="transmembrane region" description="Helical" evidence="1">
    <location>
        <begin position="6"/>
        <end position="27"/>
    </location>
</feature>
<dbReference type="Proteomes" id="UP001597452">
    <property type="component" value="Unassembled WGS sequence"/>
</dbReference>
<sequence length="154" mass="17513">MYKVLVLIHVLSAIIGVGPTFFAHVLFKKEQSVAELSISLKTFKKLEFFPKIGGSLAVITGIILYFVGDWGEITQLWLLGSLVLYILIQVLMIGFIGRYTRKLRTYLSDPNRTKLDALPKEYQSIFNRANQWFWIASSMGVLIFVLMILKPAVL</sequence>
<keyword evidence="3" id="KW-1185">Reference proteome</keyword>
<evidence type="ECO:0000313" key="2">
    <source>
        <dbReference type="EMBL" id="MFD2637807.1"/>
    </source>
</evidence>
<dbReference type="EMBL" id="JBHUMZ010000011">
    <property type="protein sequence ID" value="MFD2637807.1"/>
    <property type="molecule type" value="Genomic_DNA"/>
</dbReference>
<feature type="transmembrane region" description="Helical" evidence="1">
    <location>
        <begin position="48"/>
        <end position="68"/>
    </location>
</feature>
<keyword evidence="1" id="KW-0472">Membrane</keyword>
<dbReference type="InterPro" id="IPR018729">
    <property type="entry name" value="DUF2269_transmembrane"/>
</dbReference>
<accession>A0ABW5Q7I7</accession>
<keyword evidence="1" id="KW-1133">Transmembrane helix</keyword>
<gene>
    <name evidence="2" type="ORF">ACFSW4_02820</name>
</gene>
<evidence type="ECO:0000313" key="3">
    <source>
        <dbReference type="Proteomes" id="UP001597452"/>
    </source>
</evidence>
<reference evidence="3" key="1">
    <citation type="journal article" date="2019" name="Int. J. Syst. Evol. Microbiol.">
        <title>The Global Catalogue of Microorganisms (GCM) 10K type strain sequencing project: providing services to taxonomists for standard genome sequencing and annotation.</title>
        <authorList>
            <consortium name="The Broad Institute Genomics Platform"/>
            <consortium name="The Broad Institute Genome Sequencing Center for Infectious Disease"/>
            <person name="Wu L."/>
            <person name="Ma J."/>
        </authorList>
    </citation>
    <scope>NUCLEOTIDE SEQUENCE [LARGE SCALE GENOMIC DNA]</scope>
    <source>
        <strain evidence="3">TISTR 1571</strain>
    </source>
</reference>